<accession>A0ABR2YBJ7</accession>
<keyword evidence="3" id="KW-1185">Reference proteome</keyword>
<keyword evidence="1" id="KW-0472">Membrane</keyword>
<name>A0ABR2YBJ7_9CHLO</name>
<evidence type="ECO:0000256" key="1">
    <source>
        <dbReference type="SAM" id="Phobius"/>
    </source>
</evidence>
<organism evidence="2 3">
    <name type="scientific">Coccomyxa subellipsoidea</name>
    <dbReference type="NCBI Taxonomy" id="248742"/>
    <lineage>
        <taxon>Eukaryota</taxon>
        <taxon>Viridiplantae</taxon>
        <taxon>Chlorophyta</taxon>
        <taxon>core chlorophytes</taxon>
        <taxon>Trebouxiophyceae</taxon>
        <taxon>Trebouxiophyceae incertae sedis</taxon>
        <taxon>Coccomyxaceae</taxon>
        <taxon>Coccomyxa</taxon>
    </lineage>
</organism>
<feature type="transmembrane region" description="Helical" evidence="1">
    <location>
        <begin position="20"/>
        <end position="40"/>
    </location>
</feature>
<protein>
    <submittedName>
        <fullName evidence="2">Uncharacterized protein</fullName>
    </submittedName>
</protein>
<evidence type="ECO:0000313" key="3">
    <source>
        <dbReference type="Proteomes" id="UP001491310"/>
    </source>
</evidence>
<comment type="caution">
    <text evidence="2">The sequence shown here is derived from an EMBL/GenBank/DDBJ whole genome shotgun (WGS) entry which is preliminary data.</text>
</comment>
<gene>
    <name evidence="2" type="ORF">WJX75_005743</name>
</gene>
<keyword evidence="1" id="KW-1133">Transmembrane helix</keyword>
<dbReference type="Proteomes" id="UP001491310">
    <property type="component" value="Unassembled WGS sequence"/>
</dbReference>
<dbReference type="InterPro" id="IPR044980">
    <property type="entry name" value="NDUFB2_plant/fungi"/>
</dbReference>
<dbReference type="PANTHER" id="PTHR36987">
    <property type="entry name" value="NADH DEHYDROGENASE [UBIQUINONE] 1 BETA SUBCOMPLEX SUBUNIT 2-LIKE"/>
    <property type="match status" value="1"/>
</dbReference>
<dbReference type="EMBL" id="JALJOT010000017">
    <property type="protein sequence ID" value="KAK9901631.1"/>
    <property type="molecule type" value="Genomic_DNA"/>
</dbReference>
<sequence>MASDHGPPVTYAGLTLYKPARWHVLWGEGMASLMWFWIFYRAYHDGSTLLFGHAQHFEHDDHDEGHGEDHGHGEGH</sequence>
<keyword evidence="1" id="KW-0812">Transmembrane</keyword>
<proteinExistence type="predicted"/>
<evidence type="ECO:0000313" key="2">
    <source>
        <dbReference type="EMBL" id="KAK9901631.1"/>
    </source>
</evidence>
<dbReference type="PANTHER" id="PTHR36987:SF1">
    <property type="entry name" value="NADH DEHYDROGENASE [UBIQUINONE] 1 BETA SUBCOMPLEX SUBUNIT 2"/>
    <property type="match status" value="1"/>
</dbReference>
<reference evidence="2 3" key="1">
    <citation type="journal article" date="2024" name="Nat. Commun.">
        <title>Phylogenomics reveals the evolutionary origins of lichenization in chlorophyte algae.</title>
        <authorList>
            <person name="Puginier C."/>
            <person name="Libourel C."/>
            <person name="Otte J."/>
            <person name="Skaloud P."/>
            <person name="Haon M."/>
            <person name="Grisel S."/>
            <person name="Petersen M."/>
            <person name="Berrin J.G."/>
            <person name="Delaux P.M."/>
            <person name="Dal Grande F."/>
            <person name="Keller J."/>
        </authorList>
    </citation>
    <scope>NUCLEOTIDE SEQUENCE [LARGE SCALE GENOMIC DNA]</scope>
    <source>
        <strain evidence="2 3">SAG 216-7</strain>
    </source>
</reference>